<evidence type="ECO:0000256" key="2">
    <source>
        <dbReference type="ARBA" id="ARBA00023125"/>
    </source>
</evidence>
<dbReference type="SMART" id="SM00347">
    <property type="entry name" value="HTH_MARR"/>
    <property type="match status" value="1"/>
</dbReference>
<accession>A0ABU8SEW7</accession>
<evidence type="ECO:0000313" key="6">
    <source>
        <dbReference type="Proteomes" id="UP001377804"/>
    </source>
</evidence>
<dbReference type="PANTHER" id="PTHR42756">
    <property type="entry name" value="TRANSCRIPTIONAL REGULATOR, MARR"/>
    <property type="match status" value="1"/>
</dbReference>
<dbReference type="Proteomes" id="UP001377804">
    <property type="component" value="Unassembled WGS sequence"/>
</dbReference>
<proteinExistence type="predicted"/>
<keyword evidence="1" id="KW-0805">Transcription regulation</keyword>
<dbReference type="RefSeq" id="WP_339968566.1">
    <property type="nucleotide sequence ID" value="NZ_JAWMWG010000001.1"/>
</dbReference>
<evidence type="ECO:0000313" key="5">
    <source>
        <dbReference type="EMBL" id="MEJ6347907.1"/>
    </source>
</evidence>
<dbReference type="Pfam" id="PF01047">
    <property type="entry name" value="MarR"/>
    <property type="match status" value="1"/>
</dbReference>
<comment type="caution">
    <text evidence="5">The sequence shown here is derived from an EMBL/GenBank/DDBJ whole genome shotgun (WGS) entry which is preliminary data.</text>
</comment>
<evidence type="ECO:0000259" key="4">
    <source>
        <dbReference type="PROSITE" id="PS50995"/>
    </source>
</evidence>
<dbReference type="PROSITE" id="PS50995">
    <property type="entry name" value="HTH_MARR_2"/>
    <property type="match status" value="1"/>
</dbReference>
<protein>
    <submittedName>
        <fullName evidence="5">MarR family winged helix-turn-helix transcriptional regulator</fullName>
    </submittedName>
</protein>
<keyword evidence="3" id="KW-0804">Transcription</keyword>
<keyword evidence="6" id="KW-1185">Reference proteome</keyword>
<dbReference type="SUPFAM" id="SSF46785">
    <property type="entry name" value="Winged helix' DNA-binding domain"/>
    <property type="match status" value="1"/>
</dbReference>
<reference evidence="5 6" key="1">
    <citation type="submission" date="2023-10" db="EMBL/GenBank/DDBJ databases">
        <title>Holzapfeliella saturejae sp. nov. isolated from Satureja montana flowers.</title>
        <authorList>
            <person name="Alcantara C."/>
            <person name="Zuniga M."/>
            <person name="Landete J.M."/>
            <person name="Monedero V."/>
        </authorList>
    </citation>
    <scope>NUCLEOTIDE SEQUENCE [LARGE SCALE GENOMIC DNA]</scope>
    <source>
        <strain evidence="5 6">He02</strain>
    </source>
</reference>
<organism evidence="5 6">
    <name type="scientific">Holzapfeliella saturejae</name>
    <dbReference type="NCBI Taxonomy" id="3082953"/>
    <lineage>
        <taxon>Bacteria</taxon>
        <taxon>Bacillati</taxon>
        <taxon>Bacillota</taxon>
        <taxon>Bacilli</taxon>
        <taxon>Lactobacillales</taxon>
        <taxon>Lactobacillaceae</taxon>
        <taxon>Holzapfeliella</taxon>
    </lineage>
</organism>
<dbReference type="PANTHER" id="PTHR42756:SF1">
    <property type="entry name" value="TRANSCRIPTIONAL REPRESSOR OF EMRAB OPERON"/>
    <property type="match status" value="1"/>
</dbReference>
<dbReference type="InterPro" id="IPR036388">
    <property type="entry name" value="WH-like_DNA-bd_sf"/>
</dbReference>
<dbReference type="InterPro" id="IPR000835">
    <property type="entry name" value="HTH_MarR-typ"/>
</dbReference>
<gene>
    <name evidence="5" type="ORF">R4Y45_01515</name>
</gene>
<evidence type="ECO:0000256" key="3">
    <source>
        <dbReference type="ARBA" id="ARBA00023163"/>
    </source>
</evidence>
<keyword evidence="2" id="KW-0238">DNA-binding</keyword>
<feature type="domain" description="HTH marR-type" evidence="4">
    <location>
        <begin position="1"/>
        <end position="134"/>
    </location>
</feature>
<dbReference type="InterPro" id="IPR036390">
    <property type="entry name" value="WH_DNA-bd_sf"/>
</dbReference>
<dbReference type="Gene3D" id="1.10.10.10">
    <property type="entry name" value="Winged helix-like DNA-binding domain superfamily/Winged helix DNA-binding domain"/>
    <property type="match status" value="1"/>
</dbReference>
<sequence>MEDLGNLSQYVSILARKYYNDTHKQCAEIKLNPTTANILLTIYQNKNINKNQIAKILGQDRALVTREVNKLIKIDYIHKKESTGRSQSLELSDLGCSLIPNILEIRNNWWKENLASLNQTEQQTFLKTMHHIVTNLED</sequence>
<evidence type="ECO:0000256" key="1">
    <source>
        <dbReference type="ARBA" id="ARBA00023015"/>
    </source>
</evidence>
<dbReference type="EMBL" id="JAWMWG010000001">
    <property type="protein sequence ID" value="MEJ6347907.1"/>
    <property type="molecule type" value="Genomic_DNA"/>
</dbReference>
<name>A0ABU8SEW7_9LACO</name>